<dbReference type="Proteomes" id="UP000004705">
    <property type="component" value="Chromosome"/>
</dbReference>
<dbReference type="SUPFAM" id="SSF46689">
    <property type="entry name" value="Homeodomain-like"/>
    <property type="match status" value="1"/>
</dbReference>
<protein>
    <submittedName>
        <fullName evidence="5">Transcriptional regulator</fullName>
    </submittedName>
</protein>
<dbReference type="PANTHER" id="PTHR30055:SF235">
    <property type="entry name" value="TRANSCRIPTIONAL REGULATORY PROTEIN"/>
    <property type="match status" value="1"/>
</dbReference>
<dbReference type="PRINTS" id="PR00455">
    <property type="entry name" value="HTHTETR"/>
</dbReference>
<dbReference type="GO" id="GO:0000976">
    <property type="term" value="F:transcription cis-regulatory region binding"/>
    <property type="evidence" value="ECO:0007669"/>
    <property type="project" value="TreeGrafter"/>
</dbReference>
<evidence type="ECO:0000256" key="1">
    <source>
        <dbReference type="ARBA" id="ARBA00023125"/>
    </source>
</evidence>
<dbReference type="GO" id="GO:0003700">
    <property type="term" value="F:DNA-binding transcription factor activity"/>
    <property type="evidence" value="ECO:0007669"/>
    <property type="project" value="TreeGrafter"/>
</dbReference>
<accession>H8G8P9</accession>
<organism evidence="5 6">
    <name type="scientific">Saccharomonospora azurea NA-128</name>
    <dbReference type="NCBI Taxonomy" id="882081"/>
    <lineage>
        <taxon>Bacteria</taxon>
        <taxon>Bacillati</taxon>
        <taxon>Actinomycetota</taxon>
        <taxon>Actinomycetes</taxon>
        <taxon>Pseudonocardiales</taxon>
        <taxon>Pseudonocardiaceae</taxon>
        <taxon>Saccharomonospora</taxon>
    </lineage>
</organism>
<dbReference type="InterPro" id="IPR009057">
    <property type="entry name" value="Homeodomain-like_sf"/>
</dbReference>
<dbReference type="AlphaFoldDB" id="H8G8P9"/>
<dbReference type="SUPFAM" id="SSF48498">
    <property type="entry name" value="Tetracyclin repressor-like, C-terminal domain"/>
    <property type="match status" value="1"/>
</dbReference>
<dbReference type="PROSITE" id="PS50977">
    <property type="entry name" value="HTH_TETR_2"/>
    <property type="match status" value="1"/>
</dbReference>
<evidence type="ECO:0000256" key="3">
    <source>
        <dbReference type="SAM" id="MobiDB-lite"/>
    </source>
</evidence>
<feature type="DNA-binding region" description="H-T-H motif" evidence="2">
    <location>
        <begin position="47"/>
        <end position="66"/>
    </location>
</feature>
<dbReference type="InterPro" id="IPR001647">
    <property type="entry name" value="HTH_TetR"/>
</dbReference>
<reference evidence="5 6" key="1">
    <citation type="journal article" date="2012" name="Stand. Genomic Sci.">
        <title>Genome sequence of the soil bacterium Saccharomonospora azurea type strain (NA-128(T)).</title>
        <authorList>
            <person name="Klenk H.P."/>
            <person name="Held B."/>
            <person name="Lucas S."/>
            <person name="Lapidus A."/>
            <person name="Copeland A."/>
            <person name="Hammon N."/>
            <person name="Pitluck S."/>
            <person name="Goodwin L.A."/>
            <person name="Han C."/>
            <person name="Tapia R."/>
            <person name="Brambilla E.M."/>
            <person name="Potter G."/>
            <person name="Land M."/>
            <person name="Ivanova N."/>
            <person name="Rohde M."/>
            <person name="Goker M."/>
            <person name="Detter J.C."/>
            <person name="Kyrpides N.C."/>
            <person name="Woyke T."/>
        </authorList>
    </citation>
    <scope>NUCLEOTIDE SEQUENCE [LARGE SCALE GENOMIC DNA]</scope>
    <source>
        <strain evidence="5 6">NA-128</strain>
    </source>
</reference>
<evidence type="ECO:0000313" key="5">
    <source>
        <dbReference type="EMBL" id="EHY88458.1"/>
    </source>
</evidence>
<dbReference type="OrthoDB" id="3210235at2"/>
<feature type="domain" description="HTH tetR-type" evidence="4">
    <location>
        <begin position="24"/>
        <end position="84"/>
    </location>
</feature>
<sequence>MTTAKGSTSDRPPTRRRGRRAGGEDTRAALLTAARAVFAEHGYHRATVRAIATRAGVDPAMVNHWFGGKDGLFAQAVLHMPFDVRAVVEDVTADGPDRLGENIVRRFVTTWDGAGGPVFKALVRSVTTHDEARSALRDVLLTKLFTAITATAGSDRPDLRASLCATQVIGLGIARYVMEVEPVASADLDTLVAMIAPTLQRYLTGDLDEPGGAAA</sequence>
<keyword evidence="1 2" id="KW-0238">DNA-binding</keyword>
<name>H8G8P9_9PSEU</name>
<dbReference type="InterPro" id="IPR041678">
    <property type="entry name" value="TetR_C_16"/>
</dbReference>
<dbReference type="Gene3D" id="1.10.357.10">
    <property type="entry name" value="Tetracycline Repressor, domain 2"/>
    <property type="match status" value="1"/>
</dbReference>
<dbReference type="Gene3D" id="1.10.10.60">
    <property type="entry name" value="Homeodomain-like"/>
    <property type="match status" value="1"/>
</dbReference>
<gene>
    <name evidence="5" type="ORF">SacazDRAFT_01530</name>
</gene>
<evidence type="ECO:0000259" key="4">
    <source>
        <dbReference type="PROSITE" id="PS50977"/>
    </source>
</evidence>
<dbReference type="InterPro" id="IPR050109">
    <property type="entry name" value="HTH-type_TetR-like_transc_reg"/>
</dbReference>
<dbReference type="HOGENOM" id="CLU_069356_10_0_11"/>
<feature type="compositionally biased region" description="Low complexity" evidence="3">
    <location>
        <begin position="1"/>
        <end position="11"/>
    </location>
</feature>
<feature type="region of interest" description="Disordered" evidence="3">
    <location>
        <begin position="1"/>
        <end position="25"/>
    </location>
</feature>
<dbReference type="Pfam" id="PF17920">
    <property type="entry name" value="TetR_C_16"/>
    <property type="match status" value="1"/>
</dbReference>
<dbReference type="RefSeq" id="WP_005440187.1">
    <property type="nucleotide sequence ID" value="NZ_CM001466.1"/>
</dbReference>
<evidence type="ECO:0000256" key="2">
    <source>
        <dbReference type="PROSITE-ProRule" id="PRU00335"/>
    </source>
</evidence>
<evidence type="ECO:0000313" key="6">
    <source>
        <dbReference type="Proteomes" id="UP000004705"/>
    </source>
</evidence>
<dbReference type="EMBL" id="CM001466">
    <property type="protein sequence ID" value="EHY88458.1"/>
    <property type="molecule type" value="Genomic_DNA"/>
</dbReference>
<proteinExistence type="predicted"/>
<keyword evidence="6" id="KW-1185">Reference proteome</keyword>
<dbReference type="Pfam" id="PF00440">
    <property type="entry name" value="TetR_N"/>
    <property type="match status" value="1"/>
</dbReference>
<dbReference type="InterPro" id="IPR036271">
    <property type="entry name" value="Tet_transcr_reg_TetR-rel_C_sf"/>
</dbReference>
<dbReference type="PANTHER" id="PTHR30055">
    <property type="entry name" value="HTH-TYPE TRANSCRIPTIONAL REGULATOR RUTR"/>
    <property type="match status" value="1"/>
</dbReference>